<accession>E9GD83</accession>
<dbReference type="GO" id="GO:0005615">
    <property type="term" value="C:extracellular space"/>
    <property type="evidence" value="ECO:0000318"/>
    <property type="project" value="GO_Central"/>
</dbReference>
<evidence type="ECO:0000256" key="3">
    <source>
        <dbReference type="ARBA" id="ARBA00022801"/>
    </source>
</evidence>
<name>E9GD83_DAPPU</name>
<reference evidence="7 8" key="1">
    <citation type="journal article" date="2011" name="Science">
        <title>The ecoresponsive genome of Daphnia pulex.</title>
        <authorList>
            <person name="Colbourne J.K."/>
            <person name="Pfrender M.E."/>
            <person name="Gilbert D."/>
            <person name="Thomas W.K."/>
            <person name="Tucker A."/>
            <person name="Oakley T.H."/>
            <person name="Tokishita S."/>
            <person name="Aerts A."/>
            <person name="Arnold G.J."/>
            <person name="Basu M.K."/>
            <person name="Bauer D.J."/>
            <person name="Caceres C.E."/>
            <person name="Carmel L."/>
            <person name="Casola C."/>
            <person name="Choi J.H."/>
            <person name="Detter J.C."/>
            <person name="Dong Q."/>
            <person name="Dusheyko S."/>
            <person name="Eads B.D."/>
            <person name="Frohlich T."/>
            <person name="Geiler-Samerotte K.A."/>
            <person name="Gerlach D."/>
            <person name="Hatcher P."/>
            <person name="Jogdeo S."/>
            <person name="Krijgsveld J."/>
            <person name="Kriventseva E.V."/>
            <person name="Kultz D."/>
            <person name="Laforsch C."/>
            <person name="Lindquist E."/>
            <person name="Lopez J."/>
            <person name="Manak J.R."/>
            <person name="Muller J."/>
            <person name="Pangilinan J."/>
            <person name="Patwardhan R.P."/>
            <person name="Pitluck S."/>
            <person name="Pritham E.J."/>
            <person name="Rechtsteiner A."/>
            <person name="Rho M."/>
            <person name="Rogozin I.B."/>
            <person name="Sakarya O."/>
            <person name="Salamov A."/>
            <person name="Schaack S."/>
            <person name="Shapiro H."/>
            <person name="Shiga Y."/>
            <person name="Skalitzky C."/>
            <person name="Smith Z."/>
            <person name="Souvorov A."/>
            <person name="Sung W."/>
            <person name="Tang Z."/>
            <person name="Tsuchiya D."/>
            <person name="Tu H."/>
            <person name="Vos H."/>
            <person name="Wang M."/>
            <person name="Wolf Y.I."/>
            <person name="Yamagata H."/>
            <person name="Yamada T."/>
            <person name="Ye Y."/>
            <person name="Shaw J.R."/>
            <person name="Andrews J."/>
            <person name="Crease T.J."/>
            <person name="Tang H."/>
            <person name="Lucas S.M."/>
            <person name="Robertson H.M."/>
            <person name="Bork P."/>
            <person name="Koonin E.V."/>
            <person name="Zdobnov E.M."/>
            <person name="Grigoriev I.V."/>
            <person name="Lynch M."/>
            <person name="Boore J.L."/>
        </authorList>
    </citation>
    <scope>NUCLEOTIDE SEQUENCE [LARGE SCALE GENOMIC DNA]</scope>
</reference>
<dbReference type="PRINTS" id="PR00722">
    <property type="entry name" value="CHYMOTRYPSIN"/>
</dbReference>
<dbReference type="OrthoDB" id="10051896at2759"/>
<dbReference type="Proteomes" id="UP000000305">
    <property type="component" value="Unassembled WGS sequence"/>
</dbReference>
<evidence type="ECO:0000256" key="1">
    <source>
        <dbReference type="ARBA" id="ARBA00007664"/>
    </source>
</evidence>
<dbReference type="PANTHER" id="PTHR24276:SF91">
    <property type="entry name" value="AT26814P-RELATED"/>
    <property type="match status" value="1"/>
</dbReference>
<dbReference type="CDD" id="cd00190">
    <property type="entry name" value="Tryp_SPc"/>
    <property type="match status" value="1"/>
</dbReference>
<dbReference type="InterPro" id="IPR050430">
    <property type="entry name" value="Peptidase_S1"/>
</dbReference>
<dbReference type="Pfam" id="PF00089">
    <property type="entry name" value="Trypsin"/>
    <property type="match status" value="1"/>
</dbReference>
<dbReference type="GO" id="GO:0004252">
    <property type="term" value="F:serine-type endopeptidase activity"/>
    <property type="evidence" value="ECO:0007669"/>
    <property type="project" value="InterPro"/>
</dbReference>
<dbReference type="InterPro" id="IPR001314">
    <property type="entry name" value="Peptidase_S1A"/>
</dbReference>
<protein>
    <recommendedName>
        <fullName evidence="6">Peptidase S1 domain-containing protein</fullName>
    </recommendedName>
</protein>
<dbReference type="InParanoid" id="E9GD83"/>
<comment type="similarity">
    <text evidence="1">Belongs to the peptidase S1 family.</text>
</comment>
<dbReference type="InterPro" id="IPR001254">
    <property type="entry name" value="Trypsin_dom"/>
</dbReference>
<dbReference type="HOGENOM" id="CLU_006842_7_0_1"/>
<dbReference type="PANTHER" id="PTHR24276">
    <property type="entry name" value="POLYSERASE-RELATED"/>
    <property type="match status" value="1"/>
</dbReference>
<dbReference type="AlphaFoldDB" id="E9GD83"/>
<evidence type="ECO:0000256" key="5">
    <source>
        <dbReference type="ARBA" id="ARBA00023157"/>
    </source>
</evidence>
<dbReference type="SMART" id="SM00020">
    <property type="entry name" value="Tryp_SPc"/>
    <property type="match status" value="1"/>
</dbReference>
<dbReference type="InterPro" id="IPR043504">
    <property type="entry name" value="Peptidase_S1_PA_chymotrypsin"/>
</dbReference>
<dbReference type="eggNOG" id="KOG3627">
    <property type="taxonomic scope" value="Eukaryota"/>
</dbReference>
<evidence type="ECO:0000259" key="6">
    <source>
        <dbReference type="PROSITE" id="PS50240"/>
    </source>
</evidence>
<dbReference type="GO" id="GO:0045087">
    <property type="term" value="P:innate immune response"/>
    <property type="evidence" value="ECO:0000318"/>
    <property type="project" value="GO_Central"/>
</dbReference>
<dbReference type="FunCoup" id="E9GD83">
    <property type="interactions" value="55"/>
</dbReference>
<evidence type="ECO:0000313" key="7">
    <source>
        <dbReference type="EMBL" id="EFX82690.1"/>
    </source>
</evidence>
<proteinExistence type="inferred from homology"/>
<dbReference type="InterPro" id="IPR009003">
    <property type="entry name" value="Peptidase_S1_PA"/>
</dbReference>
<dbReference type="Gene3D" id="2.40.10.10">
    <property type="entry name" value="Trypsin-like serine proteases"/>
    <property type="match status" value="2"/>
</dbReference>
<gene>
    <name evidence="7" type="ORF">DAPPUDRAFT_316540</name>
</gene>
<sequence>MQMRRQSYSKLLQQIQKYMHDEFDIRMSDATTFPDATPESGEQPNREGISGILPHIAKRKIQMANVDDRIKQFNVSGAPAVGGEFPYMAVLRLNGYLCEGTLVGPSHILTAAQCLFDRPTTEAMDYQVLLNTLTTDGDAGVVNVGVKNFIIHENFNPITMDNDVALLVLKSPVTDVPTIPSESMSDLVRFDNLFNGKITNRASGTYAGSQAVLIGWGTSIFPGGSISNTLLKADVVVEDNAICASRFPNFVGDDMLCATFTGSGTDIGGPLFVDGVQVGMNSVGYNIDCADPSYTGVYTRVTTYLDWIATTMANNM</sequence>
<dbReference type="PROSITE" id="PS50240">
    <property type="entry name" value="TRYPSIN_DOM"/>
    <property type="match status" value="1"/>
</dbReference>
<dbReference type="STRING" id="6669.E9GD83"/>
<dbReference type="GO" id="GO:0006508">
    <property type="term" value="P:proteolysis"/>
    <property type="evidence" value="ECO:0007669"/>
    <property type="project" value="UniProtKB-KW"/>
</dbReference>
<dbReference type="PhylomeDB" id="E9GD83"/>
<keyword evidence="3" id="KW-0378">Hydrolase</keyword>
<dbReference type="EMBL" id="GL732539">
    <property type="protein sequence ID" value="EFX82690.1"/>
    <property type="molecule type" value="Genomic_DNA"/>
</dbReference>
<evidence type="ECO:0000313" key="8">
    <source>
        <dbReference type="Proteomes" id="UP000000305"/>
    </source>
</evidence>
<evidence type="ECO:0000256" key="4">
    <source>
        <dbReference type="ARBA" id="ARBA00022825"/>
    </source>
</evidence>
<keyword evidence="5" id="KW-1015">Disulfide bond</keyword>
<evidence type="ECO:0000256" key="2">
    <source>
        <dbReference type="ARBA" id="ARBA00022670"/>
    </source>
</evidence>
<dbReference type="OMA" id="IATTMAN"/>
<organism evidence="7 8">
    <name type="scientific">Daphnia pulex</name>
    <name type="common">Water flea</name>
    <dbReference type="NCBI Taxonomy" id="6669"/>
    <lineage>
        <taxon>Eukaryota</taxon>
        <taxon>Metazoa</taxon>
        <taxon>Ecdysozoa</taxon>
        <taxon>Arthropoda</taxon>
        <taxon>Crustacea</taxon>
        <taxon>Branchiopoda</taxon>
        <taxon>Diplostraca</taxon>
        <taxon>Cladocera</taxon>
        <taxon>Anomopoda</taxon>
        <taxon>Daphniidae</taxon>
        <taxon>Daphnia</taxon>
    </lineage>
</organism>
<keyword evidence="8" id="KW-1185">Reference proteome</keyword>
<dbReference type="SUPFAM" id="SSF50494">
    <property type="entry name" value="Trypsin-like serine proteases"/>
    <property type="match status" value="1"/>
</dbReference>
<dbReference type="KEGG" id="dpx:DAPPUDRAFT_316540"/>
<keyword evidence="4" id="KW-0720">Serine protease</keyword>
<keyword evidence="2" id="KW-0645">Protease</keyword>
<feature type="domain" description="Peptidase S1" evidence="6">
    <location>
        <begin position="74"/>
        <end position="313"/>
    </location>
</feature>